<dbReference type="PANTHER" id="PTHR34217">
    <property type="entry name" value="METAL-DEPENDENT CARBOXYPEPTIDASE"/>
    <property type="match status" value="1"/>
</dbReference>
<dbReference type="AlphaFoldDB" id="A0AAW6CQ14"/>
<protein>
    <recommendedName>
        <fullName evidence="1">Metal-dependent carboxypeptidase</fullName>
        <ecNumber evidence="1">3.4.17.19</ecNumber>
    </recommendedName>
</protein>
<gene>
    <name evidence="4" type="ORF">PNE06_22130</name>
</gene>
<dbReference type="GO" id="GO:0046872">
    <property type="term" value="F:metal ion binding"/>
    <property type="evidence" value="ECO:0007669"/>
    <property type="project" value="UniProtKB-KW"/>
</dbReference>
<dbReference type="CDD" id="cd06460">
    <property type="entry name" value="M32_Taq"/>
    <property type="match status" value="1"/>
</dbReference>
<dbReference type="InterPro" id="IPR001333">
    <property type="entry name" value="Peptidase_M32_Taq"/>
</dbReference>
<sequence>MRRCASDAQKLEQLRRLIREIEYLKYTLNSTLYWDKMTYMPEKGLTYRSEVMSFLGAQLYERFRSPELRSLVDHFARQKDAPPQVSAMVRRVESNYIYINKIPQAEYQAYIALIAKAEQVWEQAREANDFQRFAPYLERIVDTFRAFAGYWGYEAEPYDALMSFYEPGTTVQQMDRLADELKHFVIDLFQTLQARGMPCGEPAEGRFRLPLEEQRALSQYVLETIGFDFASGRLDEGSHPTTLAASPGDVRVITSYQAEDFRSGLFNTLHEGGMGLYEQDIDPALLGMLLGEVASFATELAEARLYENIIGRSAGFWEYLFPRMQQLCPSLAVDERETLFQSVNQVRPTLIRNNADELTYILHILIRYEVEKDLIRGTLSVAELPQVWRQKYTDYLGITPRNDREGVLQDIQWAAGYMGYFPGYLTSNLMAAQFAAALERELGPLRHLLAAGRFREIHQWLATRIHRFGAIYPPGELVKRATGEPLRSTYFINYLREKYTEVYQLKKQ</sequence>
<dbReference type="Proteomes" id="UP001211173">
    <property type="component" value="Unassembled WGS sequence"/>
</dbReference>
<dbReference type="GO" id="GO:0004181">
    <property type="term" value="F:metallocarboxypeptidase activity"/>
    <property type="evidence" value="ECO:0007669"/>
    <property type="project" value="UniProtKB-UniRule"/>
</dbReference>
<keyword evidence="1 2" id="KW-0479">Metal-binding</keyword>
<organism evidence="4 5">
    <name type="scientific">Flavonifractor plautii</name>
    <name type="common">Fusobacterium plautii</name>
    <dbReference type="NCBI Taxonomy" id="292800"/>
    <lineage>
        <taxon>Bacteria</taxon>
        <taxon>Bacillati</taxon>
        <taxon>Bacillota</taxon>
        <taxon>Clostridia</taxon>
        <taxon>Eubacteriales</taxon>
        <taxon>Oscillospiraceae</taxon>
        <taxon>Flavonifractor</taxon>
    </lineage>
</organism>
<dbReference type="PRINTS" id="PR00998">
    <property type="entry name" value="CRBOXYPTASET"/>
</dbReference>
<reference evidence="4" key="1">
    <citation type="submission" date="2023-01" db="EMBL/GenBank/DDBJ databases">
        <title>Human gut microbiome strain richness.</title>
        <authorList>
            <person name="Chen-Liaw A."/>
        </authorList>
    </citation>
    <scope>NUCLEOTIDE SEQUENCE</scope>
    <source>
        <strain evidence="4">1001287st1_F4_1001285I_161205</strain>
    </source>
</reference>
<evidence type="ECO:0000256" key="3">
    <source>
        <dbReference type="PIRSR" id="PIRSR006615-2"/>
    </source>
</evidence>
<comment type="cofactor">
    <cofactor evidence="2">
        <name>Zn(2+)</name>
        <dbReference type="ChEBI" id="CHEBI:29105"/>
    </cofactor>
    <text evidence="2">Binds 1 zinc ion per subunit.</text>
</comment>
<dbReference type="EMBL" id="JAQLWV010000054">
    <property type="protein sequence ID" value="MDB7935787.1"/>
    <property type="molecule type" value="Genomic_DNA"/>
</dbReference>
<proteinExistence type="inferred from homology"/>
<comment type="catalytic activity">
    <reaction evidence="1">
        <text>Release of a C-terminal amino acid with broad specificity, except for -Pro.</text>
        <dbReference type="EC" id="3.4.17.19"/>
    </reaction>
</comment>
<feature type="active site" description="Proton donor/acceptor" evidence="3">
    <location>
        <position position="271"/>
    </location>
</feature>
<keyword evidence="1" id="KW-0645">Protease</keyword>
<dbReference type="EC" id="3.4.17.19" evidence="1"/>
<evidence type="ECO:0000313" key="4">
    <source>
        <dbReference type="EMBL" id="MDB7935787.1"/>
    </source>
</evidence>
<keyword evidence="2" id="KW-0862">Zinc</keyword>
<dbReference type="PROSITE" id="PS52034">
    <property type="entry name" value="PEPTIDASE_M32"/>
    <property type="match status" value="1"/>
</dbReference>
<name>A0AAW6CQ14_FLAPL</name>
<evidence type="ECO:0000256" key="1">
    <source>
        <dbReference type="PIRNR" id="PIRNR006615"/>
    </source>
</evidence>
<comment type="function">
    <text evidence="1">Broad specificity carboxypetidase that releases amino acids sequentially from the C-terminus, including neutral, aromatic, polar and basic residues.</text>
</comment>
<dbReference type="RefSeq" id="WP_195384448.1">
    <property type="nucleotide sequence ID" value="NZ_AP031431.1"/>
</dbReference>
<keyword evidence="1" id="KW-0482">Metalloprotease</keyword>
<keyword evidence="1" id="KW-0378">Hydrolase</keyword>
<dbReference type="PIRSF" id="PIRSF006615">
    <property type="entry name" value="Zn_crbxpep_Taq"/>
    <property type="match status" value="1"/>
</dbReference>
<evidence type="ECO:0000313" key="5">
    <source>
        <dbReference type="Proteomes" id="UP001211173"/>
    </source>
</evidence>
<dbReference type="Gene3D" id="1.10.1370.30">
    <property type="match status" value="1"/>
</dbReference>
<accession>A0AAW6CQ14</accession>
<keyword evidence="1 4" id="KW-0121">Carboxypeptidase</keyword>
<dbReference type="SUPFAM" id="SSF55486">
    <property type="entry name" value="Metalloproteases ('zincins'), catalytic domain"/>
    <property type="match status" value="1"/>
</dbReference>
<evidence type="ECO:0000256" key="2">
    <source>
        <dbReference type="PIRSR" id="PIRSR006615-1"/>
    </source>
</evidence>
<dbReference type="Pfam" id="PF02074">
    <property type="entry name" value="Peptidase_M32"/>
    <property type="match status" value="1"/>
</dbReference>
<feature type="binding site" evidence="2">
    <location>
        <position position="270"/>
    </location>
    <ligand>
        <name>Zn(2+)</name>
        <dbReference type="ChEBI" id="CHEBI:29105"/>
        <note>catalytic</note>
    </ligand>
</feature>
<comment type="similarity">
    <text evidence="1">Belongs to the peptidase M32 family.</text>
</comment>
<dbReference type="PANTHER" id="PTHR34217:SF1">
    <property type="entry name" value="CARBOXYPEPTIDASE 1"/>
    <property type="match status" value="1"/>
</dbReference>
<comment type="caution">
    <text evidence="4">The sequence shown here is derived from an EMBL/GenBank/DDBJ whole genome shotgun (WGS) entry which is preliminary data.</text>
</comment>
<dbReference type="GO" id="GO:0006508">
    <property type="term" value="P:proteolysis"/>
    <property type="evidence" value="ECO:0007669"/>
    <property type="project" value="UniProtKB-UniRule"/>
</dbReference>